<proteinExistence type="predicted"/>
<name>A0AAP2DPL4_9BACT</name>
<reference evidence="2 3" key="1">
    <citation type="submission" date="2021-05" db="EMBL/GenBank/DDBJ databases">
        <title>A Polyphasic approach of four new species of the genus Ohtaekwangia: Ohtaekwangia histidinii sp. nov., Ohtaekwangia cretensis sp. nov., Ohtaekwangia indiensis sp. nov., Ohtaekwangia reichenbachii sp. nov. from diverse environment.</title>
        <authorList>
            <person name="Octaviana S."/>
        </authorList>
    </citation>
    <scope>NUCLEOTIDE SEQUENCE [LARGE SCALE GENOMIC DNA]</scope>
    <source>
        <strain evidence="2 3">PWU4</strain>
    </source>
</reference>
<feature type="domain" description="HTH cro/C1-type" evidence="1">
    <location>
        <begin position="3"/>
        <end position="50"/>
    </location>
</feature>
<sequence length="125" mass="14262">MMGIKQEALAELLGEGWSQKKISTIETREVIEPELLEELAHALKVPAEAIKNFDEDKAIYNIQNNYEGSNNQGANNGINHYQCTFNPLDEIKRLNDENRKLYEALLKEKDEKIALMQRMLEGKGA</sequence>
<dbReference type="Gene3D" id="1.10.260.40">
    <property type="entry name" value="lambda repressor-like DNA-binding domains"/>
    <property type="match status" value="1"/>
</dbReference>
<gene>
    <name evidence="2" type="ORF">KK083_25085</name>
</gene>
<organism evidence="2 3">
    <name type="scientific">Chryseosolibacter histidini</name>
    <dbReference type="NCBI Taxonomy" id="2782349"/>
    <lineage>
        <taxon>Bacteria</taxon>
        <taxon>Pseudomonadati</taxon>
        <taxon>Bacteroidota</taxon>
        <taxon>Cytophagia</taxon>
        <taxon>Cytophagales</taxon>
        <taxon>Chryseotaleaceae</taxon>
        <taxon>Chryseosolibacter</taxon>
    </lineage>
</organism>
<dbReference type="EMBL" id="JAHESF010000036">
    <property type="protein sequence ID" value="MBT1700188.1"/>
    <property type="molecule type" value="Genomic_DNA"/>
</dbReference>
<evidence type="ECO:0000313" key="2">
    <source>
        <dbReference type="EMBL" id="MBT1700188.1"/>
    </source>
</evidence>
<keyword evidence="3" id="KW-1185">Reference proteome</keyword>
<dbReference type="SUPFAM" id="SSF47413">
    <property type="entry name" value="lambda repressor-like DNA-binding domains"/>
    <property type="match status" value="1"/>
</dbReference>
<dbReference type="PROSITE" id="PS50943">
    <property type="entry name" value="HTH_CROC1"/>
    <property type="match status" value="1"/>
</dbReference>
<dbReference type="InterPro" id="IPR001387">
    <property type="entry name" value="Cro/C1-type_HTH"/>
</dbReference>
<dbReference type="AlphaFoldDB" id="A0AAP2DPL4"/>
<accession>A0AAP2DPL4</accession>
<evidence type="ECO:0000313" key="3">
    <source>
        <dbReference type="Proteomes" id="UP001319200"/>
    </source>
</evidence>
<comment type="caution">
    <text evidence="2">The sequence shown here is derived from an EMBL/GenBank/DDBJ whole genome shotgun (WGS) entry which is preliminary data.</text>
</comment>
<evidence type="ECO:0000259" key="1">
    <source>
        <dbReference type="PROSITE" id="PS50943"/>
    </source>
</evidence>
<dbReference type="InterPro" id="IPR010982">
    <property type="entry name" value="Lambda_DNA-bd_dom_sf"/>
</dbReference>
<dbReference type="Proteomes" id="UP001319200">
    <property type="component" value="Unassembled WGS sequence"/>
</dbReference>
<dbReference type="GO" id="GO:0003677">
    <property type="term" value="F:DNA binding"/>
    <property type="evidence" value="ECO:0007669"/>
    <property type="project" value="InterPro"/>
</dbReference>
<protein>
    <submittedName>
        <fullName evidence="2">Helix-turn-helix domain-containing protein</fullName>
    </submittedName>
</protein>